<evidence type="ECO:0000313" key="1">
    <source>
        <dbReference type="EMBL" id="VDK29598.1"/>
    </source>
</evidence>
<evidence type="ECO:0000313" key="3">
    <source>
        <dbReference type="WBParaSite" id="GPUH_0000120701-mRNA-1"/>
    </source>
</evidence>
<keyword evidence="2" id="KW-1185">Reference proteome</keyword>
<dbReference type="AlphaFoldDB" id="A0A183CXL6"/>
<gene>
    <name evidence="1" type="ORF">GPUH_LOCUS1207</name>
</gene>
<dbReference type="Proteomes" id="UP000271098">
    <property type="component" value="Unassembled WGS sequence"/>
</dbReference>
<protein>
    <submittedName>
        <fullName evidence="3">Glucuronosyltransferase</fullName>
    </submittedName>
</protein>
<organism evidence="3">
    <name type="scientific">Gongylonema pulchrum</name>
    <dbReference type="NCBI Taxonomy" id="637853"/>
    <lineage>
        <taxon>Eukaryota</taxon>
        <taxon>Metazoa</taxon>
        <taxon>Ecdysozoa</taxon>
        <taxon>Nematoda</taxon>
        <taxon>Chromadorea</taxon>
        <taxon>Rhabditida</taxon>
        <taxon>Spirurina</taxon>
        <taxon>Spiruromorpha</taxon>
        <taxon>Spiruroidea</taxon>
        <taxon>Gongylonematidae</taxon>
        <taxon>Gongylonema</taxon>
    </lineage>
</organism>
<evidence type="ECO:0000313" key="2">
    <source>
        <dbReference type="Proteomes" id="UP000271098"/>
    </source>
</evidence>
<dbReference type="SUPFAM" id="SSF53756">
    <property type="entry name" value="UDP-Glycosyltransferase/glycogen phosphorylase"/>
    <property type="match status" value="1"/>
</dbReference>
<reference evidence="1 2" key="2">
    <citation type="submission" date="2018-11" db="EMBL/GenBank/DDBJ databases">
        <authorList>
            <consortium name="Pathogen Informatics"/>
        </authorList>
    </citation>
    <scope>NUCLEOTIDE SEQUENCE [LARGE SCALE GENOMIC DNA]</scope>
</reference>
<name>A0A183CXL6_9BILA</name>
<proteinExistence type="predicted"/>
<dbReference type="OrthoDB" id="5835829at2759"/>
<dbReference type="EMBL" id="UYRT01001386">
    <property type="protein sequence ID" value="VDK29598.1"/>
    <property type="molecule type" value="Genomic_DNA"/>
</dbReference>
<sequence length="135" mass="15242">MELLKAEHFDFGITEIFSPCAYAIFGIIDLNNYATAFTSDLYEVVSDPLGEAVRKSTFALTNSEELLEFPRLDSHKVVFIGGIAVNTPKPLNKVKKFIMRFRTYANAINSRAHHAFCAIPSTERLPFNEIHCFAH</sequence>
<reference evidence="3" key="1">
    <citation type="submission" date="2016-06" db="UniProtKB">
        <authorList>
            <consortium name="WormBaseParasite"/>
        </authorList>
    </citation>
    <scope>IDENTIFICATION</scope>
</reference>
<accession>A0A183CXL6</accession>
<dbReference type="WBParaSite" id="GPUH_0000120701-mRNA-1">
    <property type="protein sequence ID" value="GPUH_0000120701-mRNA-1"/>
    <property type="gene ID" value="GPUH_0000120701"/>
</dbReference>